<dbReference type="EC" id="4.2.2.-" evidence="3"/>
<dbReference type="Gene3D" id="2.40.40.10">
    <property type="entry name" value="RlpA-like domain"/>
    <property type="match status" value="1"/>
</dbReference>
<dbReference type="CDD" id="cd22268">
    <property type="entry name" value="DPBB_RlpA-like"/>
    <property type="match status" value="1"/>
</dbReference>
<comment type="caution">
    <text evidence="7">The sequence shown here is derived from an EMBL/GenBank/DDBJ whole genome shotgun (WGS) entry which is preliminary data.</text>
</comment>
<dbReference type="PROSITE" id="PS51257">
    <property type="entry name" value="PROKAR_LIPOPROTEIN"/>
    <property type="match status" value="1"/>
</dbReference>
<dbReference type="InterPro" id="IPR036908">
    <property type="entry name" value="RlpA-like_sf"/>
</dbReference>
<dbReference type="OrthoDB" id="9779128at2"/>
<dbReference type="GO" id="GO:0000270">
    <property type="term" value="P:peptidoglycan metabolic process"/>
    <property type="evidence" value="ECO:0007669"/>
    <property type="project" value="UniProtKB-UniRule"/>
</dbReference>
<keyword evidence="8" id="KW-1185">Reference proteome</keyword>
<evidence type="ECO:0000256" key="2">
    <source>
        <dbReference type="ARBA" id="ARBA00023316"/>
    </source>
</evidence>
<dbReference type="RefSeq" id="WP_023431681.1">
    <property type="nucleotide sequence ID" value="NZ_AWXZ01000018.1"/>
</dbReference>
<dbReference type="InterPro" id="IPR012997">
    <property type="entry name" value="RplA"/>
</dbReference>
<evidence type="ECO:0000256" key="3">
    <source>
        <dbReference type="HAMAP-Rule" id="MF_02071"/>
    </source>
</evidence>
<evidence type="ECO:0000256" key="5">
    <source>
        <dbReference type="SAM" id="SignalP"/>
    </source>
</evidence>
<dbReference type="SUPFAM" id="SSF50685">
    <property type="entry name" value="Barwin-like endoglucanases"/>
    <property type="match status" value="1"/>
</dbReference>
<dbReference type="AlphaFoldDB" id="V4RHU9"/>
<name>V4RHU9_9HYPH</name>
<feature type="domain" description="RlpA-like protein double-psi beta-barrel" evidence="6">
    <location>
        <begin position="28"/>
        <end position="114"/>
    </location>
</feature>
<keyword evidence="3 7" id="KW-0449">Lipoprotein</keyword>
<dbReference type="STRING" id="631454.N177_1539"/>
<keyword evidence="3" id="KW-0564">Palmitate</keyword>
<evidence type="ECO:0000256" key="1">
    <source>
        <dbReference type="ARBA" id="ARBA00023239"/>
    </source>
</evidence>
<dbReference type="GO" id="GO:0008932">
    <property type="term" value="F:lytic endotransglycosylase activity"/>
    <property type="evidence" value="ECO:0007669"/>
    <property type="project" value="UniProtKB-UniRule"/>
</dbReference>
<reference evidence="7 8" key="1">
    <citation type="journal article" date="2014" name="Genome Announc.">
        <title>Draft Genome Sequence of Lutibaculum baratangense Strain AMV1T, Isolated from a Mud Volcano in Andamans, India.</title>
        <authorList>
            <person name="Singh A."/>
            <person name="Sreenivas A."/>
            <person name="Sathyanarayana Reddy G."/>
            <person name="Pinnaka A.K."/>
            <person name="Shivaji S."/>
        </authorList>
    </citation>
    <scope>NUCLEOTIDE SEQUENCE [LARGE SCALE GENOMIC DNA]</scope>
    <source>
        <strain evidence="7 8">AMV1</strain>
    </source>
</reference>
<keyword evidence="3" id="KW-0472">Membrane</keyword>
<accession>V4RHU9</accession>
<protein>
    <recommendedName>
        <fullName evidence="3">Endolytic peptidoglycan transglycosylase RlpA</fullName>
        <ecNumber evidence="3">4.2.2.-</ecNumber>
    </recommendedName>
</protein>
<keyword evidence="2 3" id="KW-0961">Cell wall biogenesis/degradation</keyword>
<feature type="chain" id="PRO_5009993053" description="Endolytic peptidoglycan transglycosylase RlpA" evidence="5">
    <location>
        <begin position="19"/>
        <end position="118"/>
    </location>
</feature>
<comment type="subcellular location">
    <subcellularLocation>
        <location evidence="3">Cell membrane</location>
        <topology evidence="3">Lipid-anchor</topology>
    </subcellularLocation>
</comment>
<dbReference type="NCBIfam" id="TIGR00413">
    <property type="entry name" value="rlpA"/>
    <property type="match status" value="1"/>
</dbReference>
<dbReference type="PANTHER" id="PTHR34183">
    <property type="entry name" value="ENDOLYTIC PEPTIDOGLYCAN TRANSGLYCOSYLASE RLPA"/>
    <property type="match status" value="1"/>
</dbReference>
<dbReference type="Proteomes" id="UP000017819">
    <property type="component" value="Unassembled WGS sequence"/>
</dbReference>
<dbReference type="EMBL" id="AWXZ01000018">
    <property type="protein sequence ID" value="ESR25706.1"/>
    <property type="molecule type" value="Genomic_DNA"/>
</dbReference>
<keyword evidence="1 3" id="KW-0456">Lyase</keyword>
<dbReference type="GO" id="GO:0071555">
    <property type="term" value="P:cell wall organization"/>
    <property type="evidence" value="ECO:0007669"/>
    <property type="project" value="UniProtKB-KW"/>
</dbReference>
<dbReference type="Pfam" id="PF03330">
    <property type="entry name" value="DPBB_1"/>
    <property type="match status" value="1"/>
</dbReference>
<feature type="signal peptide" evidence="5">
    <location>
        <begin position="1"/>
        <end position="18"/>
    </location>
</feature>
<dbReference type="InterPro" id="IPR034718">
    <property type="entry name" value="RlpA"/>
</dbReference>
<dbReference type="PANTHER" id="PTHR34183:SF1">
    <property type="entry name" value="ENDOLYTIC PEPTIDOGLYCAN TRANSGLYCOSYLASE RLPA"/>
    <property type="match status" value="1"/>
</dbReference>
<dbReference type="PATRIC" id="fig|631454.5.peg.1520"/>
<dbReference type="eggNOG" id="COG0797">
    <property type="taxonomic scope" value="Bacteria"/>
</dbReference>
<comment type="similarity">
    <text evidence="3 4">Belongs to the RlpA family.</text>
</comment>
<sequence length="118" mass="12410">MRSPAPPLALLLVGLALAGCASSRSGHECGRASWYGLDGNRTANGEIANSRGMTAAHPSLPFGTKMRVKNMDNGRTVTVRINDRGPFAKGRVVDVTEAAAMRLGFRDAGVARVCLARS</sequence>
<organism evidence="7 8">
    <name type="scientific">Lutibaculum baratangense AMV1</name>
    <dbReference type="NCBI Taxonomy" id="631454"/>
    <lineage>
        <taxon>Bacteria</taxon>
        <taxon>Pseudomonadati</taxon>
        <taxon>Pseudomonadota</taxon>
        <taxon>Alphaproteobacteria</taxon>
        <taxon>Hyphomicrobiales</taxon>
        <taxon>Tepidamorphaceae</taxon>
        <taxon>Lutibaculum</taxon>
    </lineage>
</organism>
<evidence type="ECO:0000259" key="6">
    <source>
        <dbReference type="Pfam" id="PF03330"/>
    </source>
</evidence>
<evidence type="ECO:0000313" key="8">
    <source>
        <dbReference type="Proteomes" id="UP000017819"/>
    </source>
</evidence>
<dbReference type="HAMAP" id="MF_02071">
    <property type="entry name" value="RlpA"/>
    <property type="match status" value="1"/>
</dbReference>
<comment type="function">
    <text evidence="3">Lytic transglycosylase with a strong preference for naked glycan strands that lack stem peptides.</text>
</comment>
<gene>
    <name evidence="3" type="primary">rlpA</name>
    <name evidence="7" type="ORF">N177_1539</name>
</gene>
<keyword evidence="3" id="KW-1003">Cell membrane</keyword>
<proteinExistence type="inferred from homology"/>
<evidence type="ECO:0000313" key="7">
    <source>
        <dbReference type="EMBL" id="ESR25706.1"/>
    </source>
</evidence>
<keyword evidence="5" id="KW-0732">Signal</keyword>
<evidence type="ECO:0000256" key="4">
    <source>
        <dbReference type="RuleBase" id="RU003495"/>
    </source>
</evidence>
<dbReference type="InterPro" id="IPR009009">
    <property type="entry name" value="RlpA-like_DPBB"/>
</dbReference>
<dbReference type="GO" id="GO:0005886">
    <property type="term" value="C:plasma membrane"/>
    <property type="evidence" value="ECO:0007669"/>
    <property type="project" value="UniProtKB-SubCell"/>
</dbReference>